<evidence type="ECO:0000313" key="6">
    <source>
        <dbReference type="Proteomes" id="UP000663889"/>
    </source>
</evidence>
<dbReference type="Gene3D" id="3.50.50.60">
    <property type="entry name" value="FAD/NAD(P)-binding domain"/>
    <property type="match status" value="2"/>
</dbReference>
<feature type="domain" description="Pyrroline-5-carboxylate reductase catalytic N-terminal" evidence="3">
    <location>
        <begin position="122"/>
        <end position="208"/>
    </location>
</feature>
<evidence type="ECO:0000313" key="5">
    <source>
        <dbReference type="EMBL" id="CAF4136764.1"/>
    </source>
</evidence>
<dbReference type="GO" id="GO:0005737">
    <property type="term" value="C:cytoplasm"/>
    <property type="evidence" value="ECO:0007669"/>
    <property type="project" value="TreeGrafter"/>
</dbReference>
<protein>
    <recommendedName>
        <fullName evidence="7">FAD dependent oxidoreductase domain-containing protein</fullName>
    </recommendedName>
</protein>
<name>A0A815KER2_9BILA</name>
<gene>
    <name evidence="5" type="ORF">FNK824_LOCUS33000</name>
    <name evidence="4" type="ORF">SEV965_LOCUS30994</name>
</gene>
<dbReference type="PANTHER" id="PTHR13847:SF289">
    <property type="entry name" value="GLYCINE OXIDASE"/>
    <property type="match status" value="1"/>
</dbReference>
<dbReference type="SUPFAM" id="SSF51905">
    <property type="entry name" value="FAD/NAD(P)-binding domain"/>
    <property type="match status" value="1"/>
</dbReference>
<comment type="caution">
    <text evidence="4">The sequence shown here is derived from an EMBL/GenBank/DDBJ whole genome shotgun (WGS) entry which is preliminary data.</text>
</comment>
<dbReference type="InterPro" id="IPR036188">
    <property type="entry name" value="FAD/NAD-bd_sf"/>
</dbReference>
<evidence type="ECO:0000259" key="3">
    <source>
        <dbReference type="Pfam" id="PF03807"/>
    </source>
</evidence>
<dbReference type="Gene3D" id="3.30.9.10">
    <property type="entry name" value="D-Amino Acid Oxidase, subunit A, domain 2"/>
    <property type="match status" value="1"/>
</dbReference>
<organism evidence="4 6">
    <name type="scientific">Rotaria sordida</name>
    <dbReference type="NCBI Taxonomy" id="392033"/>
    <lineage>
        <taxon>Eukaryota</taxon>
        <taxon>Metazoa</taxon>
        <taxon>Spiralia</taxon>
        <taxon>Gnathifera</taxon>
        <taxon>Rotifera</taxon>
        <taxon>Eurotatoria</taxon>
        <taxon>Bdelloidea</taxon>
        <taxon>Philodinida</taxon>
        <taxon>Philodinidae</taxon>
        <taxon>Rotaria</taxon>
    </lineage>
</organism>
<dbReference type="PANTHER" id="PTHR13847">
    <property type="entry name" value="SARCOSINE DEHYDROGENASE-RELATED"/>
    <property type="match status" value="1"/>
</dbReference>
<dbReference type="EMBL" id="CAJOBE010011712">
    <property type="protein sequence ID" value="CAF4136764.1"/>
    <property type="molecule type" value="Genomic_DNA"/>
</dbReference>
<dbReference type="AlphaFoldDB" id="A0A815KER2"/>
<dbReference type="Pfam" id="PF01266">
    <property type="entry name" value="DAO"/>
    <property type="match status" value="1"/>
</dbReference>
<dbReference type="InterPro" id="IPR029752">
    <property type="entry name" value="D-isomer_DH_CS1"/>
</dbReference>
<sequence length="757" mass="84798">MQVLIAYPFKSEIRDCHQLIYSPELVQDEPSLRVAIRQYRPHVIVVGNNAVGSETLELWHTIMGDDIQLTLIRRGSSLSRIHIDRAQQLNINVLNTLSVNSRFVAEYMIENLHLPNDGTCSTIGIIGSGAIGNRIAYRLYRAKHKVYVYSPSLTNPDKSIQTKIRKGKGIDFSDIQISMTPEEAVINATHVILAVDADRVKNVQEQLSKEFFQIIPSGARVVSVTEFRVFAQGALDILIERVRQGQMSTLLDSPAFDISTIKDPPAQLKTVSAAMKVPGCGEAMDQAALVVLANVVLEQSFKSPLSFLIDSSRKNEEITIIGAGIMGLVTAFILSESGYKVTIIDEHNYPNSENECNQNEISCRGTTLDGCDARHASITETMPHAVFYRINSLRKYPLDHRGWKIIPGQYNNRERVWIERFSELAGYPELVVNLFNKFVSNINRRGIELWDTIFQMYPKLAQDTIKNRRIIRVCSSLTSLNVVSSFQKKYHKNDDNLQILSHAQVLEKIPGLILQDGDAGGIEVPGFTVNHLKLCQNIIEYLENNPNVTFKWSTQVRSLDDISSSKVILASSRNTLDSPSLDNISLATQSVLGCWTMIRNVHSIKNGFKIVEKEPIGVINVTPSHDEKHLYVTGAFAFCGHRGIVQSPYLTQLIDLFYSTICCYLPDEMAASESEIYPTRFCIRPMTPDGMPVIAQLNTERKKQQVYFVGGTNAGGFVESPVLATLILDLIQNSTSNTSLCHVYRSLRLDRNTLLFN</sequence>
<evidence type="ECO:0000313" key="4">
    <source>
        <dbReference type="EMBL" id="CAF1392240.1"/>
    </source>
</evidence>
<dbReference type="EMBL" id="CAJNOU010003466">
    <property type="protein sequence ID" value="CAF1392240.1"/>
    <property type="molecule type" value="Genomic_DNA"/>
</dbReference>
<dbReference type="InterPro" id="IPR006076">
    <property type="entry name" value="FAD-dep_OxRdtase"/>
</dbReference>
<evidence type="ECO:0000259" key="2">
    <source>
        <dbReference type="Pfam" id="PF01266"/>
    </source>
</evidence>
<dbReference type="Pfam" id="PF03807">
    <property type="entry name" value="F420_oxidored"/>
    <property type="match status" value="1"/>
</dbReference>
<dbReference type="InterPro" id="IPR036291">
    <property type="entry name" value="NAD(P)-bd_dom_sf"/>
</dbReference>
<feature type="domain" description="FAD dependent oxidoreductase" evidence="2">
    <location>
        <begin position="318"/>
        <end position="729"/>
    </location>
</feature>
<dbReference type="Proteomes" id="UP000663874">
    <property type="component" value="Unassembled WGS sequence"/>
</dbReference>
<dbReference type="PROSITE" id="PS00065">
    <property type="entry name" value="D_2_HYDROXYACID_DH_1"/>
    <property type="match status" value="1"/>
</dbReference>
<accession>A0A815KER2</accession>
<evidence type="ECO:0008006" key="7">
    <source>
        <dbReference type="Google" id="ProtNLM"/>
    </source>
</evidence>
<dbReference type="GO" id="GO:0016491">
    <property type="term" value="F:oxidoreductase activity"/>
    <property type="evidence" value="ECO:0007669"/>
    <property type="project" value="UniProtKB-KW"/>
</dbReference>
<dbReference type="Gene3D" id="3.40.50.720">
    <property type="entry name" value="NAD(P)-binding Rossmann-like Domain"/>
    <property type="match status" value="1"/>
</dbReference>
<dbReference type="Proteomes" id="UP000663889">
    <property type="component" value="Unassembled WGS sequence"/>
</dbReference>
<proteinExistence type="predicted"/>
<dbReference type="InterPro" id="IPR028939">
    <property type="entry name" value="P5C_Rdtase_cat_N"/>
</dbReference>
<reference evidence="4" key="1">
    <citation type="submission" date="2021-02" db="EMBL/GenBank/DDBJ databases">
        <authorList>
            <person name="Nowell W R."/>
        </authorList>
    </citation>
    <scope>NUCLEOTIDE SEQUENCE</scope>
</reference>
<keyword evidence="1" id="KW-0560">Oxidoreductase</keyword>
<dbReference type="SUPFAM" id="SSF51735">
    <property type="entry name" value="NAD(P)-binding Rossmann-fold domains"/>
    <property type="match status" value="1"/>
</dbReference>
<evidence type="ECO:0000256" key="1">
    <source>
        <dbReference type="ARBA" id="ARBA00023002"/>
    </source>
</evidence>